<evidence type="ECO:0008006" key="3">
    <source>
        <dbReference type="Google" id="ProtNLM"/>
    </source>
</evidence>
<dbReference type="Proteomes" id="UP000184694">
    <property type="component" value="Unassembled WGS sequence"/>
</dbReference>
<evidence type="ECO:0000313" key="1">
    <source>
        <dbReference type="EMBL" id="SIN92374.1"/>
    </source>
</evidence>
<evidence type="ECO:0000313" key="2">
    <source>
        <dbReference type="Proteomes" id="UP000184694"/>
    </source>
</evidence>
<dbReference type="OrthoDB" id="5471833at2"/>
<reference evidence="2" key="1">
    <citation type="submission" date="2016-11" db="EMBL/GenBank/DDBJ databases">
        <authorList>
            <person name="Varghese N."/>
            <person name="Submissions S."/>
        </authorList>
    </citation>
    <scope>NUCLEOTIDE SEQUENCE [LARGE SCALE GENOMIC DNA]</scope>
    <source>
        <strain evidence="2">DSM 17456</strain>
    </source>
</reference>
<protein>
    <recommendedName>
        <fullName evidence="3">DUF721 domain-containing protein</fullName>
    </recommendedName>
</protein>
<dbReference type="RefSeq" id="WP_074216052.1">
    <property type="nucleotide sequence ID" value="NZ_FSRG01000004.1"/>
</dbReference>
<keyword evidence="2" id="KW-1185">Reference proteome</keyword>
<dbReference type="Pfam" id="PF05258">
    <property type="entry name" value="DciA"/>
    <property type="match status" value="1"/>
</dbReference>
<proteinExistence type="predicted"/>
<dbReference type="AlphaFoldDB" id="A0A1N6FAX3"/>
<accession>A0A1N6FAX3</accession>
<dbReference type="STRING" id="1121457.SAMN02745161_1204"/>
<gene>
    <name evidence="1" type="ORF">SAMN02745161_1204</name>
</gene>
<dbReference type="InterPro" id="IPR007922">
    <property type="entry name" value="DciA-like"/>
</dbReference>
<sequence length="155" mass="17904">MEHRTSKMLSKILYEKGGDRHMPLVPLWQNWDMVMGEELAELGRPLGHKNRTIIIGAEDSMAQYELSAQTYEILERVHAFLGKEMFDTVQVELMQGRESLDKLTMPVFKKALPKIPPRPKDLGKLEHILDPESPVTKCYKKYVAMYDGEKDTLEN</sequence>
<dbReference type="EMBL" id="FSRG01000004">
    <property type="protein sequence ID" value="SIN92374.1"/>
    <property type="molecule type" value="Genomic_DNA"/>
</dbReference>
<name>A0A1N6FAX3_9BACT</name>
<organism evidence="1 2">
    <name type="scientific">Halodesulfovibrio marinisediminis DSM 17456</name>
    <dbReference type="NCBI Taxonomy" id="1121457"/>
    <lineage>
        <taxon>Bacteria</taxon>
        <taxon>Pseudomonadati</taxon>
        <taxon>Thermodesulfobacteriota</taxon>
        <taxon>Desulfovibrionia</taxon>
        <taxon>Desulfovibrionales</taxon>
        <taxon>Desulfovibrionaceae</taxon>
        <taxon>Halodesulfovibrio</taxon>
    </lineage>
</organism>